<reference evidence="2" key="1">
    <citation type="submission" date="2018-09" db="EMBL/GenBank/DDBJ databases">
        <authorList>
            <person name="Zhu H."/>
        </authorList>
    </citation>
    <scope>NUCLEOTIDE SEQUENCE [LARGE SCALE GENOMIC DNA]</scope>
    <source>
        <strain evidence="2">K1R23-30</strain>
    </source>
</reference>
<organism evidence="1 2">
    <name type="scientific">Noviherbaspirillum saxi</name>
    <dbReference type="NCBI Taxonomy" id="2320863"/>
    <lineage>
        <taxon>Bacteria</taxon>
        <taxon>Pseudomonadati</taxon>
        <taxon>Pseudomonadota</taxon>
        <taxon>Betaproteobacteria</taxon>
        <taxon>Burkholderiales</taxon>
        <taxon>Oxalobacteraceae</taxon>
        <taxon>Noviherbaspirillum</taxon>
    </lineage>
</organism>
<sequence>MANLTFYFSKPSDLLEKLRRDCARLCSAVSVNDQEKIADCLFDFASTSYSLKDWMIKFVKVASPKEYVEKYVKNNAALDACRDICNANKHYVITNYTPITDTVYASTTSATSLSITVPGSGVPLELDPNLPIRIKVVLTDGTRYEVCDLCQQAIDAWATFISTNSVP</sequence>
<dbReference type="EMBL" id="QYUO01000001">
    <property type="protein sequence ID" value="RJF99150.1"/>
    <property type="molecule type" value="Genomic_DNA"/>
</dbReference>
<dbReference type="OrthoDB" id="7064339at2"/>
<dbReference type="Proteomes" id="UP000265955">
    <property type="component" value="Unassembled WGS sequence"/>
</dbReference>
<evidence type="ECO:0000313" key="2">
    <source>
        <dbReference type="Proteomes" id="UP000265955"/>
    </source>
</evidence>
<gene>
    <name evidence="1" type="ORF">D3871_11970</name>
</gene>
<evidence type="ECO:0000313" key="1">
    <source>
        <dbReference type="EMBL" id="RJF99150.1"/>
    </source>
</evidence>
<accession>A0A3A3FUE2</accession>
<keyword evidence="2" id="KW-1185">Reference proteome</keyword>
<dbReference type="RefSeq" id="WP_119769093.1">
    <property type="nucleotide sequence ID" value="NZ_QYUO01000001.1"/>
</dbReference>
<protein>
    <submittedName>
        <fullName evidence="1">Uncharacterized protein</fullName>
    </submittedName>
</protein>
<proteinExistence type="predicted"/>
<comment type="caution">
    <text evidence="1">The sequence shown here is derived from an EMBL/GenBank/DDBJ whole genome shotgun (WGS) entry which is preliminary data.</text>
</comment>
<name>A0A3A3FUE2_9BURK</name>
<dbReference type="AlphaFoldDB" id="A0A3A3FUE2"/>